<organism evidence="1 2">
    <name type="scientific">Liparis tanakae</name>
    <name type="common">Tanaka's snailfish</name>
    <dbReference type="NCBI Taxonomy" id="230148"/>
    <lineage>
        <taxon>Eukaryota</taxon>
        <taxon>Metazoa</taxon>
        <taxon>Chordata</taxon>
        <taxon>Craniata</taxon>
        <taxon>Vertebrata</taxon>
        <taxon>Euteleostomi</taxon>
        <taxon>Actinopterygii</taxon>
        <taxon>Neopterygii</taxon>
        <taxon>Teleostei</taxon>
        <taxon>Neoteleostei</taxon>
        <taxon>Acanthomorphata</taxon>
        <taxon>Eupercaria</taxon>
        <taxon>Perciformes</taxon>
        <taxon>Cottioidei</taxon>
        <taxon>Cottales</taxon>
        <taxon>Liparidae</taxon>
        <taxon>Liparis</taxon>
    </lineage>
</organism>
<proteinExistence type="predicted"/>
<dbReference type="Proteomes" id="UP000314294">
    <property type="component" value="Unassembled WGS sequence"/>
</dbReference>
<evidence type="ECO:0000313" key="1">
    <source>
        <dbReference type="EMBL" id="TNN23788.1"/>
    </source>
</evidence>
<name>A0A4Z2E4V0_9TELE</name>
<comment type="caution">
    <text evidence="1">The sequence shown here is derived from an EMBL/GenBank/DDBJ whole genome shotgun (WGS) entry which is preliminary data.</text>
</comment>
<gene>
    <name evidence="1" type="ORF">EYF80_066089</name>
</gene>
<evidence type="ECO:0000313" key="2">
    <source>
        <dbReference type="Proteomes" id="UP000314294"/>
    </source>
</evidence>
<dbReference type="AlphaFoldDB" id="A0A4Z2E4V0"/>
<dbReference type="EMBL" id="SRLO01017347">
    <property type="protein sequence ID" value="TNN23788.1"/>
    <property type="molecule type" value="Genomic_DNA"/>
</dbReference>
<accession>A0A4Z2E4V0</accession>
<sequence>MTTRMKAVACMANSFRKHSSLQRASPAYHCTVTFHTASSGITTKVITRSADARLSIRGRR</sequence>
<reference evidence="1 2" key="1">
    <citation type="submission" date="2019-03" db="EMBL/GenBank/DDBJ databases">
        <title>First draft genome of Liparis tanakae, snailfish: a comprehensive survey of snailfish specific genes.</title>
        <authorList>
            <person name="Kim W."/>
            <person name="Song I."/>
            <person name="Jeong J.-H."/>
            <person name="Kim D."/>
            <person name="Kim S."/>
            <person name="Ryu S."/>
            <person name="Song J.Y."/>
            <person name="Lee S.K."/>
        </authorList>
    </citation>
    <scope>NUCLEOTIDE SEQUENCE [LARGE SCALE GENOMIC DNA]</scope>
    <source>
        <tissue evidence="1">Muscle</tissue>
    </source>
</reference>
<protein>
    <submittedName>
        <fullName evidence="1">Uncharacterized protein</fullName>
    </submittedName>
</protein>
<keyword evidence="2" id="KW-1185">Reference proteome</keyword>